<dbReference type="CDD" id="cd02803">
    <property type="entry name" value="OYE_like_FMN_family"/>
    <property type="match status" value="1"/>
</dbReference>
<keyword evidence="5" id="KW-0288">FMN</keyword>
<evidence type="ECO:0000256" key="1">
    <source>
        <dbReference type="ARBA" id="ARBA00001917"/>
    </source>
</evidence>
<reference evidence="12 13" key="1">
    <citation type="journal article" date="2019" name="Int. J. Syst. Evol. Microbiol.">
        <title>The Global Catalogue of Microorganisms (GCM) 10K type strain sequencing project: providing services to taxonomists for standard genome sequencing and annotation.</title>
        <authorList>
            <consortium name="The Broad Institute Genomics Platform"/>
            <consortium name="The Broad Institute Genome Sequencing Center for Infectious Disease"/>
            <person name="Wu L."/>
            <person name="Ma J."/>
        </authorList>
    </citation>
    <scope>NUCLEOTIDE SEQUENCE [LARGE SCALE GENOMIC DNA]</scope>
    <source>
        <strain evidence="12 13">JCM 1405</strain>
    </source>
</reference>
<dbReference type="Gene3D" id="3.20.20.70">
    <property type="entry name" value="Aldolase class I"/>
    <property type="match status" value="1"/>
</dbReference>
<evidence type="ECO:0000313" key="12">
    <source>
        <dbReference type="EMBL" id="GAA0725880.1"/>
    </source>
</evidence>
<dbReference type="Pfam" id="PF07992">
    <property type="entry name" value="Pyr_redox_2"/>
    <property type="match status" value="1"/>
</dbReference>
<comment type="cofactor">
    <cofactor evidence="2">
        <name>[4Fe-4S] cluster</name>
        <dbReference type="ChEBI" id="CHEBI:49883"/>
    </cofactor>
</comment>
<dbReference type="SUPFAM" id="SSF51395">
    <property type="entry name" value="FMN-linked oxidoreductases"/>
    <property type="match status" value="1"/>
</dbReference>
<dbReference type="PANTHER" id="PTHR42917">
    <property type="entry name" value="2,4-DIENOYL-COA REDUCTASE"/>
    <property type="match status" value="1"/>
</dbReference>
<protein>
    <submittedName>
        <fullName evidence="12">FAD-dependent oxidoreductase</fullName>
    </submittedName>
</protein>
<evidence type="ECO:0000256" key="7">
    <source>
        <dbReference type="ARBA" id="ARBA00023002"/>
    </source>
</evidence>
<dbReference type="InterPro" id="IPR023753">
    <property type="entry name" value="FAD/NAD-binding_dom"/>
</dbReference>
<dbReference type="EMBL" id="BAAACF010000001">
    <property type="protein sequence ID" value="GAA0725880.1"/>
    <property type="molecule type" value="Genomic_DNA"/>
</dbReference>
<feature type="domain" description="NADH:flavin oxidoreductase/NADH oxidase N-terminal" evidence="10">
    <location>
        <begin position="7"/>
        <end position="335"/>
    </location>
</feature>
<proteinExistence type="inferred from homology"/>
<sequence>MKDYKNLLSPIKVGALTLRNRIEAAPSNTGNGTFEGFLTPESIGYFELKAKGGAAIVTIGESNVHTKTGVAHGRMPCLDNPDILPSLIRTTDAIHRHGAFASIQLLHPGRRANKDYYNGAVYGPSAGEPLFGGPIVEMSEEVIQEVVEAFGDAAEMAKLGGCDMVMIHGAHGWLLHQFLSPLNNHRTDRFGGSLENRARISLMVIDNIRKKCGPDFPIEFRLSGSEHVEGGLTINDMVEFAKLIDGKVDIIHVSSCTFHNPATNTHMFPSPFHERGINVPLAAEIKKVVKTPVAVVGGINDPELMEEIISSGKADIVALGRPLLADPYLPKKLIAKKEEDVSPCVRCLVCLSGDFVPYIKYPIRSLKCSVNPIIGREQEAMVAKPPVDKKKVLIIGGGPAGMQAAITASDRGHEVILCEKNDSLGGTINLIENIDFKEDLKKFKDVLIKRVNERAIRVILNTEVTEEVIEHLAPDIVVAAIGAEPIIPKIPGMDCKNVITAIEVTEKIHDIGENVVIIGGGLMGCEEALNLAQKGKKITVVEMRPDVIIDGAYLYREALMIEMKKWPIELITNTQCKAINDRGVIALDKDGNEIQYEGDTIIIATGLKSKASQVDALRKYNLEFYNIGDSLKPRKVLEAVRSGYDIGMTI</sequence>
<name>A0ABN1J1I7_9CLOT</name>
<dbReference type="InterPro" id="IPR051793">
    <property type="entry name" value="NADH:flavin_oxidoreductase"/>
</dbReference>
<organism evidence="12 13">
    <name type="scientific">Clostridium malenominatum</name>
    <dbReference type="NCBI Taxonomy" id="1539"/>
    <lineage>
        <taxon>Bacteria</taxon>
        <taxon>Bacillati</taxon>
        <taxon>Bacillota</taxon>
        <taxon>Clostridia</taxon>
        <taxon>Eubacteriales</taxon>
        <taxon>Clostridiaceae</taxon>
        <taxon>Clostridium</taxon>
    </lineage>
</organism>
<dbReference type="PRINTS" id="PR00368">
    <property type="entry name" value="FADPNR"/>
</dbReference>
<dbReference type="InterPro" id="IPR036188">
    <property type="entry name" value="FAD/NAD-bd_sf"/>
</dbReference>
<evidence type="ECO:0000256" key="3">
    <source>
        <dbReference type="ARBA" id="ARBA00011048"/>
    </source>
</evidence>
<evidence type="ECO:0000256" key="6">
    <source>
        <dbReference type="ARBA" id="ARBA00022723"/>
    </source>
</evidence>
<evidence type="ECO:0000256" key="9">
    <source>
        <dbReference type="ARBA" id="ARBA00023014"/>
    </source>
</evidence>
<feature type="domain" description="FAD/NAD(P)-binding" evidence="11">
    <location>
        <begin position="390"/>
        <end position="612"/>
    </location>
</feature>
<comment type="caution">
    <text evidence="12">The sequence shown here is derived from an EMBL/GenBank/DDBJ whole genome shotgun (WGS) entry which is preliminary data.</text>
</comment>
<keyword evidence="9" id="KW-0411">Iron-sulfur</keyword>
<dbReference type="SUPFAM" id="SSF51905">
    <property type="entry name" value="FAD/NAD(P)-binding domain"/>
    <property type="match status" value="1"/>
</dbReference>
<dbReference type="InterPro" id="IPR001155">
    <property type="entry name" value="OxRdtase_FMN_N"/>
</dbReference>
<accession>A0ABN1J1I7</accession>
<dbReference type="Gene3D" id="3.50.50.60">
    <property type="entry name" value="FAD/NAD(P)-binding domain"/>
    <property type="match status" value="1"/>
</dbReference>
<comment type="cofactor">
    <cofactor evidence="1">
        <name>FMN</name>
        <dbReference type="ChEBI" id="CHEBI:58210"/>
    </cofactor>
</comment>
<dbReference type="Proteomes" id="UP001500339">
    <property type="component" value="Unassembled WGS sequence"/>
</dbReference>
<keyword evidence="6" id="KW-0479">Metal-binding</keyword>
<keyword evidence="13" id="KW-1185">Reference proteome</keyword>
<gene>
    <name evidence="12" type="ORF">GCM10008905_21900</name>
</gene>
<dbReference type="PRINTS" id="PR00469">
    <property type="entry name" value="PNDRDTASEII"/>
</dbReference>
<evidence type="ECO:0000256" key="8">
    <source>
        <dbReference type="ARBA" id="ARBA00023004"/>
    </source>
</evidence>
<keyword evidence="8" id="KW-0408">Iron</keyword>
<evidence type="ECO:0000256" key="5">
    <source>
        <dbReference type="ARBA" id="ARBA00022643"/>
    </source>
</evidence>
<comment type="similarity">
    <text evidence="3">In the N-terminal section; belongs to the NADH:flavin oxidoreductase/NADH oxidase family.</text>
</comment>
<dbReference type="InterPro" id="IPR013785">
    <property type="entry name" value="Aldolase_TIM"/>
</dbReference>
<evidence type="ECO:0000256" key="4">
    <source>
        <dbReference type="ARBA" id="ARBA00022630"/>
    </source>
</evidence>
<dbReference type="RefSeq" id="WP_343769538.1">
    <property type="nucleotide sequence ID" value="NZ_BAAACF010000001.1"/>
</dbReference>
<dbReference type="Gene3D" id="3.40.50.720">
    <property type="entry name" value="NAD(P)-binding Rossmann-like Domain"/>
    <property type="match status" value="1"/>
</dbReference>
<dbReference type="Pfam" id="PF00724">
    <property type="entry name" value="Oxidored_FMN"/>
    <property type="match status" value="1"/>
</dbReference>
<keyword evidence="7" id="KW-0560">Oxidoreductase</keyword>
<evidence type="ECO:0000259" key="10">
    <source>
        <dbReference type="Pfam" id="PF00724"/>
    </source>
</evidence>
<evidence type="ECO:0000256" key="2">
    <source>
        <dbReference type="ARBA" id="ARBA00001966"/>
    </source>
</evidence>
<evidence type="ECO:0000313" key="13">
    <source>
        <dbReference type="Proteomes" id="UP001500339"/>
    </source>
</evidence>
<evidence type="ECO:0000259" key="11">
    <source>
        <dbReference type="Pfam" id="PF07992"/>
    </source>
</evidence>
<keyword evidence="4" id="KW-0285">Flavoprotein</keyword>
<dbReference type="PANTHER" id="PTHR42917:SF2">
    <property type="entry name" value="2,4-DIENOYL-COA REDUCTASE [(2E)-ENOYL-COA-PRODUCING]"/>
    <property type="match status" value="1"/>
</dbReference>